<sequence length="352" mass="38047">MTENIKKTAKEIIQAYDGPKFRIMEVCGTHTHEIFRLGIRSILPENIELISGPGCPVCVTPVGFIDEAITLALYHNVTICTFGDLVRVPGSEMSLAGARSKWAKIQIVYSPIDAYEYAKNHLEEQVVFLSVGFETTTPASCLSVKKAKEAGLKNFALLTANKTMPGAYKALKGSADAFLYPGHVHAITGTNLCENLVNEGVSGVITGFTANEIMTALAVVITRLQEGSSFFKNCYPRVVTRAGSKAAQTIVSELMENCDSEWRGLGVIENSGLKLKEDYKEFDARSKFDLPKITGKSNPACRCGDVLQGKCKPSDCRVFGKGCTPLHPVGACMVSNEGACSAYYQYGGNING</sequence>
<name>A0A0E3JZ83_CLOSL</name>
<dbReference type="GO" id="GO:0051539">
    <property type="term" value="F:4 iron, 4 sulfur cluster binding"/>
    <property type="evidence" value="ECO:0007669"/>
    <property type="project" value="TreeGrafter"/>
</dbReference>
<keyword evidence="3" id="KW-0408">Iron</keyword>
<dbReference type="GO" id="GO:0005506">
    <property type="term" value="F:iron ion binding"/>
    <property type="evidence" value="ECO:0007669"/>
    <property type="project" value="TreeGrafter"/>
</dbReference>
<dbReference type="Pfam" id="PF01924">
    <property type="entry name" value="HypD"/>
    <property type="match status" value="1"/>
</dbReference>
<dbReference type="Gene3D" id="6.10.20.100">
    <property type="match status" value="1"/>
</dbReference>
<dbReference type="PIRSF" id="PIRSF005622">
    <property type="entry name" value="Hydrgn_mat_hypD"/>
    <property type="match status" value="1"/>
</dbReference>
<dbReference type="InterPro" id="IPR002780">
    <property type="entry name" value="Hyd_form_HypD"/>
</dbReference>
<evidence type="ECO:0000256" key="1">
    <source>
        <dbReference type="ARBA" id="ARBA00007888"/>
    </source>
</evidence>
<dbReference type="EMBL" id="CP009933">
    <property type="protein sequence ID" value="AKA68045.1"/>
    <property type="molecule type" value="Genomic_DNA"/>
</dbReference>
<gene>
    <name evidence="4" type="ORF">CSCA_0920</name>
</gene>
<comment type="similarity">
    <text evidence="1">Belongs to the HypD family.</text>
</comment>
<protein>
    <submittedName>
        <fullName evidence="4">Hydrogenase formation HypD protein</fullName>
    </submittedName>
</protein>
<reference evidence="4 5" key="1">
    <citation type="journal article" date="2015" name="J. Biotechnol.">
        <title>Complete genome sequence of a malodorant-producing acetogen, Clostridium scatologenes ATCC 25775(T).</title>
        <authorList>
            <person name="Zhu Z."/>
            <person name="Guo T."/>
            <person name="Zheng H."/>
            <person name="Song T."/>
            <person name="Ouyang P."/>
            <person name="Xie J."/>
        </authorList>
    </citation>
    <scope>NUCLEOTIDE SEQUENCE [LARGE SCALE GENOMIC DNA]</scope>
    <source>
        <strain evidence="4 5">ATCC 25775</strain>
    </source>
</reference>
<evidence type="ECO:0000256" key="3">
    <source>
        <dbReference type="ARBA" id="ARBA00023004"/>
    </source>
</evidence>
<dbReference type="PANTHER" id="PTHR30149">
    <property type="entry name" value="HYDROGENASE PROTEIN ASSEMBLY PROTEIN HYPD"/>
    <property type="match status" value="1"/>
</dbReference>
<dbReference type="PANTHER" id="PTHR30149:SF0">
    <property type="entry name" value="HYDROGENASE MATURATION FACTOR HYPD"/>
    <property type="match status" value="1"/>
</dbReference>
<dbReference type="NCBIfam" id="TIGR00075">
    <property type="entry name" value="hypD"/>
    <property type="match status" value="1"/>
</dbReference>
<keyword evidence="5" id="KW-1185">Reference proteome</keyword>
<dbReference type="STRING" id="1548.CSCA_0920"/>
<dbReference type="KEGG" id="csq:CSCA_0920"/>
<dbReference type="InterPro" id="IPR042244">
    <property type="entry name" value="HypD_2_sf"/>
</dbReference>
<dbReference type="RefSeq" id="WP_029159545.1">
    <property type="nucleotide sequence ID" value="NZ_CP009933.1"/>
</dbReference>
<dbReference type="GO" id="GO:0051604">
    <property type="term" value="P:protein maturation"/>
    <property type="evidence" value="ECO:0007669"/>
    <property type="project" value="TreeGrafter"/>
</dbReference>
<evidence type="ECO:0000256" key="2">
    <source>
        <dbReference type="ARBA" id="ARBA00022723"/>
    </source>
</evidence>
<dbReference type="Proteomes" id="UP000033115">
    <property type="component" value="Chromosome"/>
</dbReference>
<dbReference type="Gene3D" id="3.40.50.11740">
    <property type="entry name" value="HypD, alpha/beta domain 2"/>
    <property type="match status" value="2"/>
</dbReference>
<dbReference type="GO" id="GO:0070025">
    <property type="term" value="F:carbon monoxide binding"/>
    <property type="evidence" value="ECO:0007669"/>
    <property type="project" value="TreeGrafter"/>
</dbReference>
<keyword evidence="2" id="KW-0479">Metal-binding</keyword>
<dbReference type="AlphaFoldDB" id="A0A0E3JZ83"/>
<proteinExistence type="inferred from homology"/>
<evidence type="ECO:0000313" key="5">
    <source>
        <dbReference type="Proteomes" id="UP000033115"/>
    </source>
</evidence>
<dbReference type="InterPro" id="IPR042243">
    <property type="entry name" value="HypD_1"/>
</dbReference>
<evidence type="ECO:0000313" key="4">
    <source>
        <dbReference type="EMBL" id="AKA68045.1"/>
    </source>
</evidence>
<accession>A0A0E3JZ83</accession>
<organism evidence="4 5">
    <name type="scientific">Clostridium scatologenes</name>
    <dbReference type="NCBI Taxonomy" id="1548"/>
    <lineage>
        <taxon>Bacteria</taxon>
        <taxon>Bacillati</taxon>
        <taxon>Bacillota</taxon>
        <taxon>Clostridia</taxon>
        <taxon>Eubacteriales</taxon>
        <taxon>Clostridiaceae</taxon>
        <taxon>Clostridium</taxon>
    </lineage>
</organism>
<dbReference type="HOGENOM" id="CLU_048562_1_0_9"/>